<dbReference type="Proteomes" id="UP000035722">
    <property type="component" value="Unassembled WGS sequence"/>
</dbReference>
<dbReference type="PANTHER" id="PTHR36452">
    <property type="entry name" value="CHROMOSOME 12, WHOLE GENOME SHOTGUN SEQUENCE"/>
    <property type="match status" value="1"/>
</dbReference>
<name>A0A024H0E2_9MICC</name>
<reference evidence="2" key="1">
    <citation type="journal article" date="2014" name="Genome Announc.">
        <title>Genome Sequence of Arthrobacter siccitolerans 4J27, a Xeroprotectant-Producing Desiccation-Tolerant Microorganism.</title>
        <authorList>
            <person name="Manzanera M."/>
            <person name="Santa-Cruz-Calvo L."/>
            <person name="Vilchez J.I."/>
            <person name="Garcia-Fontana C."/>
            <person name="Silva-Castro G.A."/>
            <person name="Calvo C."/>
            <person name="Gonzalez-Lopez J."/>
        </authorList>
    </citation>
    <scope>NUCLEOTIDE SEQUENCE [LARGE SCALE GENOMIC DNA]</scope>
    <source>
        <strain evidence="2">4J27</strain>
    </source>
</reference>
<dbReference type="RefSeq" id="WP_050054204.1">
    <property type="nucleotide sequence ID" value="NZ_CAQI01000032.1"/>
</dbReference>
<accession>A0A024H0E2</accession>
<dbReference type="AlphaFoldDB" id="A0A024H0E2"/>
<keyword evidence="2" id="KW-1185">Reference proteome</keyword>
<evidence type="ECO:0000313" key="1">
    <source>
        <dbReference type="EMBL" id="CCQ45206.1"/>
    </source>
</evidence>
<dbReference type="OrthoDB" id="9794241at2"/>
<proteinExistence type="predicted"/>
<dbReference type="PIRSF" id="PIRSF028451">
    <property type="entry name" value="UCP028451"/>
    <property type="match status" value="1"/>
</dbReference>
<gene>
    <name evidence="1" type="ORF">ARTSIC4J27_1139</name>
</gene>
<evidence type="ECO:0008006" key="3">
    <source>
        <dbReference type="Google" id="ProtNLM"/>
    </source>
</evidence>
<dbReference type="STRING" id="861266.ARTSIC4J27_1139"/>
<sequence>MTTFQGIPAAAFGFYQELQDNNNREWWLENKDRYQTLVRDPFLALLAQLEPRFGPGRIFRPNRDIRFSQDKSPYKTAQGAFASVQEGVGFYLQVSAEGLLVGGGYHSHTPAQLARYRNSVDASGTGEALRHIVEAVAAAGFVVEGEKLKTVPRGYPQDHPRAELLKHKSLSAATDLGQPAWLSTPAAAQEIAALWDELRPLVDWVGRHAAP</sequence>
<evidence type="ECO:0000313" key="2">
    <source>
        <dbReference type="Proteomes" id="UP000035722"/>
    </source>
</evidence>
<protein>
    <recommendedName>
        <fullName evidence="3">TIGR02453 family protein</fullName>
    </recommendedName>
</protein>
<organism evidence="1 2">
    <name type="scientific">Pseudarthrobacter siccitolerans</name>
    <dbReference type="NCBI Taxonomy" id="861266"/>
    <lineage>
        <taxon>Bacteria</taxon>
        <taxon>Bacillati</taxon>
        <taxon>Actinomycetota</taxon>
        <taxon>Actinomycetes</taxon>
        <taxon>Micrococcales</taxon>
        <taxon>Micrococcaceae</taxon>
        <taxon>Pseudarthrobacter</taxon>
    </lineage>
</organism>
<dbReference type="InterPro" id="IPR015996">
    <property type="entry name" value="UCP028451"/>
</dbReference>
<dbReference type="Pfam" id="PF09365">
    <property type="entry name" value="DUF2461"/>
    <property type="match status" value="1"/>
</dbReference>
<dbReference type="EMBL" id="CAQI01000032">
    <property type="protein sequence ID" value="CCQ45206.1"/>
    <property type="molecule type" value="Genomic_DNA"/>
</dbReference>
<comment type="caution">
    <text evidence="1">The sequence shown here is derived from an EMBL/GenBank/DDBJ whole genome shotgun (WGS) entry which is preliminary data.</text>
</comment>
<dbReference type="NCBIfam" id="TIGR02453">
    <property type="entry name" value="TIGR02453 family protein"/>
    <property type="match status" value="1"/>
</dbReference>
<dbReference type="PANTHER" id="PTHR36452:SF1">
    <property type="entry name" value="DUF2461 DOMAIN-CONTAINING PROTEIN"/>
    <property type="match status" value="1"/>
</dbReference>
<dbReference type="InterPro" id="IPR012808">
    <property type="entry name" value="CHP02453"/>
</dbReference>